<feature type="compositionally biased region" description="Low complexity" evidence="2">
    <location>
        <begin position="199"/>
        <end position="220"/>
    </location>
</feature>
<gene>
    <name evidence="3" type="ORF">TTHERM_01248950</name>
</gene>
<name>Q22AB3_TETTS</name>
<dbReference type="OMA" id="FEFQLRH"/>
<organism evidence="3 4">
    <name type="scientific">Tetrahymena thermophila (strain SB210)</name>
    <dbReference type="NCBI Taxonomy" id="312017"/>
    <lineage>
        <taxon>Eukaryota</taxon>
        <taxon>Sar</taxon>
        <taxon>Alveolata</taxon>
        <taxon>Ciliophora</taxon>
        <taxon>Intramacronucleata</taxon>
        <taxon>Oligohymenophorea</taxon>
        <taxon>Hymenostomatida</taxon>
        <taxon>Tetrahymenina</taxon>
        <taxon>Tetrahymenidae</taxon>
        <taxon>Tetrahymena</taxon>
    </lineage>
</organism>
<dbReference type="eggNOG" id="ENOG502SWE3">
    <property type="taxonomic scope" value="Eukaryota"/>
</dbReference>
<proteinExistence type="predicted"/>
<reference evidence="4" key="1">
    <citation type="journal article" date="2006" name="PLoS Biol.">
        <title>Macronuclear genome sequence of the ciliate Tetrahymena thermophila, a model eukaryote.</title>
        <authorList>
            <person name="Eisen J.A."/>
            <person name="Coyne R.S."/>
            <person name="Wu M."/>
            <person name="Wu D."/>
            <person name="Thiagarajan M."/>
            <person name="Wortman J.R."/>
            <person name="Badger J.H."/>
            <person name="Ren Q."/>
            <person name="Amedeo P."/>
            <person name="Jones K.M."/>
            <person name="Tallon L.J."/>
            <person name="Delcher A.L."/>
            <person name="Salzberg S.L."/>
            <person name="Silva J.C."/>
            <person name="Haas B.J."/>
            <person name="Majoros W.H."/>
            <person name="Farzad M."/>
            <person name="Carlton J.M."/>
            <person name="Smith R.K. Jr."/>
            <person name="Garg J."/>
            <person name="Pearlman R.E."/>
            <person name="Karrer K.M."/>
            <person name="Sun L."/>
            <person name="Manning G."/>
            <person name="Elde N.C."/>
            <person name="Turkewitz A.P."/>
            <person name="Asai D.J."/>
            <person name="Wilkes D.E."/>
            <person name="Wang Y."/>
            <person name="Cai H."/>
            <person name="Collins K."/>
            <person name="Stewart B.A."/>
            <person name="Lee S.R."/>
            <person name="Wilamowska K."/>
            <person name="Weinberg Z."/>
            <person name="Ruzzo W.L."/>
            <person name="Wloga D."/>
            <person name="Gaertig J."/>
            <person name="Frankel J."/>
            <person name="Tsao C.-C."/>
            <person name="Gorovsky M.A."/>
            <person name="Keeling P.J."/>
            <person name="Waller R.F."/>
            <person name="Patron N.J."/>
            <person name="Cherry J.M."/>
            <person name="Stover N.A."/>
            <person name="Krieger C.J."/>
            <person name="del Toro C."/>
            <person name="Ryder H.F."/>
            <person name="Williamson S.C."/>
            <person name="Barbeau R.A."/>
            <person name="Hamilton E.P."/>
            <person name="Orias E."/>
        </authorList>
    </citation>
    <scope>NUCLEOTIDE SEQUENCE [LARGE SCALE GENOMIC DNA]</scope>
    <source>
        <strain evidence="4">SB210</strain>
    </source>
</reference>
<dbReference type="GeneID" id="7841153"/>
<dbReference type="AlphaFoldDB" id="Q22AB3"/>
<evidence type="ECO:0000256" key="2">
    <source>
        <dbReference type="SAM" id="MobiDB-lite"/>
    </source>
</evidence>
<feature type="coiled-coil region" evidence="1">
    <location>
        <begin position="227"/>
        <end position="261"/>
    </location>
</feature>
<accession>Q22AB3</accession>
<dbReference type="RefSeq" id="XP_001029899.1">
    <property type="nucleotide sequence ID" value="XM_001029899.2"/>
</dbReference>
<dbReference type="InParanoid" id="Q22AB3"/>
<keyword evidence="1" id="KW-0175">Coiled coil</keyword>
<sequence>MQSIRLGNNLFQKEKVINELQTENDSIKERLKQLENKCQQLEQEKTYFEKACFEFKNQLNLLQIENQQTLFQNKQFQMEIAQLKEQIKKKDEVINEKDEKMLYINMDLQELKSQGNIHTNKIENYQSEVTMQEKRNLKLEKTIQLLEEKLEDKENDIQTLKKSIQQKDNHIFILLKDKEKAIKQTNDKENPKKPIILKNTSQDNQISNSISSSQTSTENQIKSEDLVKSLKSKVNTLTKQLQEKEAEIKKIKDENFQLSTRLKNTKR</sequence>
<dbReference type="SUPFAM" id="SSF57997">
    <property type="entry name" value="Tropomyosin"/>
    <property type="match status" value="1"/>
</dbReference>
<protein>
    <submittedName>
        <fullName evidence="3">Uncharacterized protein</fullName>
    </submittedName>
</protein>
<dbReference type="Proteomes" id="UP000009168">
    <property type="component" value="Unassembled WGS sequence"/>
</dbReference>
<keyword evidence="4" id="KW-1185">Reference proteome</keyword>
<evidence type="ECO:0000313" key="4">
    <source>
        <dbReference type="Proteomes" id="UP000009168"/>
    </source>
</evidence>
<dbReference type="KEGG" id="tet:TTHERM_01248950"/>
<evidence type="ECO:0000256" key="1">
    <source>
        <dbReference type="SAM" id="Coils"/>
    </source>
</evidence>
<evidence type="ECO:0000313" key="3">
    <source>
        <dbReference type="EMBL" id="EAR82236.1"/>
    </source>
</evidence>
<feature type="region of interest" description="Disordered" evidence="2">
    <location>
        <begin position="184"/>
        <end position="221"/>
    </location>
</feature>
<dbReference type="EMBL" id="GG662515">
    <property type="protein sequence ID" value="EAR82236.1"/>
    <property type="molecule type" value="Genomic_DNA"/>
</dbReference>
<dbReference type="HOGENOM" id="CLU_1043840_0_0_1"/>
<feature type="coiled-coil region" evidence="1">
    <location>
        <begin position="10"/>
        <end position="170"/>
    </location>
</feature>
<dbReference type="OrthoDB" id="303841at2759"/>